<dbReference type="PANTHER" id="PTHR20882:SF14">
    <property type="entry name" value="CYTOPLASMIC TRNA 2-THIOLATION PROTEIN 2"/>
    <property type="match status" value="1"/>
</dbReference>
<dbReference type="InterPro" id="IPR019407">
    <property type="entry name" value="CTU2"/>
</dbReference>
<keyword evidence="6" id="KW-1185">Reference proteome</keyword>
<comment type="subcellular location">
    <subcellularLocation>
        <location evidence="3">Cytoplasm</location>
    </subcellularLocation>
</comment>
<dbReference type="GO" id="GO:0032447">
    <property type="term" value="P:protein urmylation"/>
    <property type="evidence" value="ECO:0007669"/>
    <property type="project" value="UniProtKB-UniRule"/>
</dbReference>
<dbReference type="SUPFAM" id="SSF52402">
    <property type="entry name" value="Adenine nucleotide alpha hydrolases-like"/>
    <property type="match status" value="1"/>
</dbReference>
<dbReference type="EMBL" id="JAKUCV010002447">
    <property type="protein sequence ID" value="KAJ4842632.1"/>
    <property type="molecule type" value="Genomic_DNA"/>
</dbReference>
<keyword evidence="2 3" id="KW-0819">tRNA processing</keyword>
<dbReference type="Proteomes" id="UP001141552">
    <property type="component" value="Unassembled WGS sequence"/>
</dbReference>
<dbReference type="AlphaFoldDB" id="A0A9Q0G5M6"/>
<dbReference type="InterPro" id="IPR014729">
    <property type="entry name" value="Rossmann-like_a/b/a_fold"/>
</dbReference>
<organism evidence="5 6">
    <name type="scientific">Turnera subulata</name>
    <dbReference type="NCBI Taxonomy" id="218843"/>
    <lineage>
        <taxon>Eukaryota</taxon>
        <taxon>Viridiplantae</taxon>
        <taxon>Streptophyta</taxon>
        <taxon>Embryophyta</taxon>
        <taxon>Tracheophyta</taxon>
        <taxon>Spermatophyta</taxon>
        <taxon>Magnoliopsida</taxon>
        <taxon>eudicotyledons</taxon>
        <taxon>Gunneridae</taxon>
        <taxon>Pentapetalae</taxon>
        <taxon>rosids</taxon>
        <taxon>fabids</taxon>
        <taxon>Malpighiales</taxon>
        <taxon>Passifloraceae</taxon>
        <taxon>Turnera</taxon>
    </lineage>
</organism>
<sequence length="480" mass="51981">MACNSSSGCQSGGCYKNEEDSLRDQTPTPTATGTGGGGGGGVCIKCKTNPPISTTSTSSSPLDADNSRFCFDCFRSNLYGKFRLAVTSHAMISPSDNVLLAVSGGPASRVTLQFVHEMQVRAQKNLDASREKALPVFGVGVAFVEESCVSSVSSDQVDRAVEEMRVITSNLSPPMKQFHVVPIQNVYASDPPEDAKDRFRKLLDAVTDATGKEDLLLHMRMLALQKVASENGYSRLVLGSCTSRIACHVIAATVKGQGYSLSADIQYVDSRWQVPVVLPLRDCTEQELNLLCRLDGLVLNGTLLSSWQGSLKTPQLCMNPTSGINGLVSSFVTLLKEENPSRECTIVRTAGKLTPFHFNRVPETNDCNGSSATLRRLKKYNLNTKESLSSELFCPICNSPLQSSDFLGSPKITKSVSFDAACCSSCRFQILPKDPSSLELFSLLLPQQVVGRAKNDSCGNLNLLRERIQDCLLSDSEDET</sequence>
<evidence type="ECO:0000313" key="6">
    <source>
        <dbReference type="Proteomes" id="UP001141552"/>
    </source>
</evidence>
<dbReference type="PANTHER" id="PTHR20882">
    <property type="entry name" value="CYTOPLASMIC TRNA 2-THIOLATION PROTEIN 2"/>
    <property type="match status" value="1"/>
</dbReference>
<dbReference type="GO" id="GO:0002143">
    <property type="term" value="P:tRNA wobble position uridine thiolation"/>
    <property type="evidence" value="ECO:0007669"/>
    <property type="project" value="TreeGrafter"/>
</dbReference>
<accession>A0A9Q0G5M6</accession>
<reference evidence="5" key="1">
    <citation type="submission" date="2022-02" db="EMBL/GenBank/DDBJ databases">
        <authorList>
            <person name="Henning P.M."/>
            <person name="McCubbin A.G."/>
            <person name="Shore J.S."/>
        </authorList>
    </citation>
    <scope>NUCLEOTIDE SEQUENCE</scope>
    <source>
        <strain evidence="5">F60SS</strain>
        <tissue evidence="5">Leaves</tissue>
    </source>
</reference>
<comment type="similarity">
    <text evidence="3">Belongs to the CTU2/NCS2 family.</text>
</comment>
<keyword evidence="1 3" id="KW-0963">Cytoplasm</keyword>
<evidence type="ECO:0000256" key="1">
    <source>
        <dbReference type="ARBA" id="ARBA00022490"/>
    </source>
</evidence>
<proteinExistence type="inferred from homology"/>
<reference evidence="5" key="2">
    <citation type="journal article" date="2023" name="Plants (Basel)">
        <title>Annotation of the Turnera subulata (Passifloraceae) Draft Genome Reveals the S-Locus Evolved after the Divergence of Turneroideae from Passifloroideae in a Stepwise Manner.</title>
        <authorList>
            <person name="Henning P.M."/>
            <person name="Roalson E.H."/>
            <person name="Mir W."/>
            <person name="McCubbin A.G."/>
            <person name="Shore J.S."/>
        </authorList>
    </citation>
    <scope>NUCLEOTIDE SEQUENCE</scope>
    <source>
        <strain evidence="5">F60SS</strain>
    </source>
</reference>
<dbReference type="GO" id="GO:0000049">
    <property type="term" value="F:tRNA binding"/>
    <property type="evidence" value="ECO:0007669"/>
    <property type="project" value="InterPro"/>
</dbReference>
<evidence type="ECO:0000256" key="3">
    <source>
        <dbReference type="HAMAP-Rule" id="MF_03054"/>
    </source>
</evidence>
<comment type="function">
    <text evidence="3">Plays a central role in 2-thiolation of mcm(5)S(2)U at tRNA wobble positions of tRNA(Lys), tRNA(Glu) and tRNA(Gln). May act by forming a heterodimer with NCS6/CTU1 that ligates sulfur from thiocarboxylated URM1 onto the uridine of tRNAs at wobble position.</text>
</comment>
<protein>
    <recommendedName>
        <fullName evidence="3">Cytoplasmic tRNA 2-thiolation protein 2</fullName>
    </recommendedName>
</protein>
<evidence type="ECO:0000313" key="5">
    <source>
        <dbReference type="EMBL" id="KAJ4842632.1"/>
    </source>
</evidence>
<evidence type="ECO:0000256" key="2">
    <source>
        <dbReference type="ARBA" id="ARBA00022694"/>
    </source>
</evidence>
<comment type="pathway">
    <text evidence="3">tRNA modification; 5-methoxycarbonylmethyl-2-thiouridine-tRNA biosynthesis.</text>
</comment>
<gene>
    <name evidence="5" type="ORF">Tsubulata_013323</name>
</gene>
<name>A0A9Q0G5M6_9ROSI</name>
<dbReference type="Gene3D" id="3.40.50.620">
    <property type="entry name" value="HUPs"/>
    <property type="match status" value="1"/>
</dbReference>
<dbReference type="GO" id="GO:0016779">
    <property type="term" value="F:nucleotidyltransferase activity"/>
    <property type="evidence" value="ECO:0007669"/>
    <property type="project" value="UniProtKB-UniRule"/>
</dbReference>
<dbReference type="HAMAP" id="MF_03054">
    <property type="entry name" value="CTU2"/>
    <property type="match status" value="1"/>
</dbReference>
<dbReference type="OrthoDB" id="25129at2759"/>
<feature type="region of interest" description="Disordered" evidence="4">
    <location>
        <begin position="19"/>
        <end position="38"/>
    </location>
</feature>
<dbReference type="GO" id="GO:0005829">
    <property type="term" value="C:cytosol"/>
    <property type="evidence" value="ECO:0007669"/>
    <property type="project" value="TreeGrafter"/>
</dbReference>
<dbReference type="GO" id="GO:0016783">
    <property type="term" value="F:sulfurtransferase activity"/>
    <property type="evidence" value="ECO:0007669"/>
    <property type="project" value="TreeGrafter"/>
</dbReference>
<comment type="caution">
    <text evidence="5">The sequence shown here is derived from an EMBL/GenBank/DDBJ whole genome shotgun (WGS) entry which is preliminary data.</text>
</comment>
<evidence type="ECO:0000256" key="4">
    <source>
        <dbReference type="SAM" id="MobiDB-lite"/>
    </source>
</evidence>